<keyword evidence="3" id="KW-1185">Reference proteome</keyword>
<evidence type="ECO:0000313" key="2">
    <source>
        <dbReference type="EMBL" id="PPQ94545.1"/>
    </source>
</evidence>
<dbReference type="InParanoid" id="A0A409XUR2"/>
<dbReference type="SMART" id="SM00256">
    <property type="entry name" value="FBOX"/>
    <property type="match status" value="1"/>
</dbReference>
<reference evidence="2 3" key="1">
    <citation type="journal article" date="2018" name="Evol. Lett.">
        <title>Horizontal gene cluster transfer increased hallucinogenic mushroom diversity.</title>
        <authorList>
            <person name="Reynolds H.T."/>
            <person name="Vijayakumar V."/>
            <person name="Gluck-Thaler E."/>
            <person name="Korotkin H.B."/>
            <person name="Matheny P.B."/>
            <person name="Slot J.C."/>
        </authorList>
    </citation>
    <scope>NUCLEOTIDE SEQUENCE [LARGE SCALE GENOMIC DNA]</scope>
    <source>
        <strain evidence="2 3">2631</strain>
    </source>
</reference>
<organism evidence="2 3">
    <name type="scientific">Psilocybe cyanescens</name>
    <dbReference type="NCBI Taxonomy" id="93625"/>
    <lineage>
        <taxon>Eukaryota</taxon>
        <taxon>Fungi</taxon>
        <taxon>Dikarya</taxon>
        <taxon>Basidiomycota</taxon>
        <taxon>Agaricomycotina</taxon>
        <taxon>Agaricomycetes</taxon>
        <taxon>Agaricomycetidae</taxon>
        <taxon>Agaricales</taxon>
        <taxon>Agaricineae</taxon>
        <taxon>Strophariaceae</taxon>
        <taxon>Psilocybe</taxon>
    </lineage>
</organism>
<protein>
    <recommendedName>
        <fullName evidence="1">F-box domain-containing protein</fullName>
    </recommendedName>
</protein>
<dbReference type="EMBL" id="NHYD01000309">
    <property type="protein sequence ID" value="PPQ94545.1"/>
    <property type="molecule type" value="Genomic_DNA"/>
</dbReference>
<evidence type="ECO:0000259" key="1">
    <source>
        <dbReference type="PROSITE" id="PS50181"/>
    </source>
</evidence>
<dbReference type="PROSITE" id="PS50181">
    <property type="entry name" value="FBOX"/>
    <property type="match status" value="1"/>
</dbReference>
<dbReference type="InterPro" id="IPR001810">
    <property type="entry name" value="F-box_dom"/>
</dbReference>
<feature type="domain" description="F-box" evidence="1">
    <location>
        <begin position="26"/>
        <end position="72"/>
    </location>
</feature>
<gene>
    <name evidence="2" type="ORF">CVT25_011964</name>
</gene>
<sequence length="312" mass="35938">MAAILSEITQRLQNNVYLQAESEGTSVKLMSLPLELLLEILKLLVWKDILKVRRTCRYLAEVTRMRDIWLHLVHEHVLTNDIPPRLERPIEMHSSPELERLLLLWKSADCGLETNTLHPARERTFVTINNNAKTEMVHLIKGGRWLLVTDQTAAVTYYDLDAETISGVQLIDDQKPRFDFLMAIDYNMHSPFLEFMIAFSLHDTPAWIYSTDSRPYQPTIQIWRVSVVLDDTRHVVGLAATWIASFPHRPEIIMPTSLSLLGPNIAFNAINGLEIYTFVVDWTQASGNAFKYPWRVVLCTLTIDFQFGSLHH</sequence>
<dbReference type="OrthoDB" id="2885124at2759"/>
<proteinExistence type="predicted"/>
<dbReference type="InterPro" id="IPR036047">
    <property type="entry name" value="F-box-like_dom_sf"/>
</dbReference>
<dbReference type="SUPFAM" id="SSF81383">
    <property type="entry name" value="F-box domain"/>
    <property type="match status" value="1"/>
</dbReference>
<dbReference type="Pfam" id="PF12937">
    <property type="entry name" value="F-box-like"/>
    <property type="match status" value="1"/>
</dbReference>
<dbReference type="Gene3D" id="1.20.1280.50">
    <property type="match status" value="1"/>
</dbReference>
<accession>A0A409XUR2</accession>
<dbReference type="AlphaFoldDB" id="A0A409XUR2"/>
<comment type="caution">
    <text evidence="2">The sequence shown here is derived from an EMBL/GenBank/DDBJ whole genome shotgun (WGS) entry which is preliminary data.</text>
</comment>
<dbReference type="Proteomes" id="UP000283269">
    <property type="component" value="Unassembled WGS sequence"/>
</dbReference>
<name>A0A409XUR2_PSICY</name>
<evidence type="ECO:0000313" key="3">
    <source>
        <dbReference type="Proteomes" id="UP000283269"/>
    </source>
</evidence>